<keyword evidence="5 7" id="KW-0067">ATP-binding</keyword>
<dbReference type="PIRSF" id="PIRSF002583">
    <property type="entry name" value="Hsp90"/>
    <property type="match status" value="1"/>
</dbReference>
<dbReference type="AlphaFoldDB" id="A0A836BQ21"/>
<dbReference type="SUPFAM" id="SSF55874">
    <property type="entry name" value="ATPase domain of HSP90 chaperone/DNA topoisomerase II/histidine kinase"/>
    <property type="match status" value="1"/>
</dbReference>
<comment type="similarity">
    <text evidence="2">Belongs to the heat shock protein 90 family.</text>
</comment>
<feature type="signal peptide" evidence="9">
    <location>
        <begin position="1"/>
        <end position="24"/>
    </location>
</feature>
<organism evidence="11 12">
    <name type="scientific">Edaphochlamys debaryana</name>
    <dbReference type="NCBI Taxonomy" id="47281"/>
    <lineage>
        <taxon>Eukaryota</taxon>
        <taxon>Viridiplantae</taxon>
        <taxon>Chlorophyta</taxon>
        <taxon>core chlorophytes</taxon>
        <taxon>Chlorophyceae</taxon>
        <taxon>CS clade</taxon>
        <taxon>Chlamydomonadales</taxon>
        <taxon>Chlamydomonadales incertae sedis</taxon>
        <taxon>Edaphochlamys</taxon>
    </lineage>
</organism>
<protein>
    <recommendedName>
        <fullName evidence="10">Histidine kinase/HSP90-like ATPase domain-containing protein</fullName>
    </recommendedName>
</protein>
<comment type="subcellular location">
    <subcellularLocation>
        <location evidence="1">Cytoplasm</location>
    </subcellularLocation>
</comment>
<dbReference type="PANTHER" id="PTHR11528">
    <property type="entry name" value="HEAT SHOCK PROTEIN 90 FAMILY MEMBER"/>
    <property type="match status" value="1"/>
</dbReference>
<dbReference type="GO" id="GO:0016887">
    <property type="term" value="F:ATP hydrolysis activity"/>
    <property type="evidence" value="ECO:0007669"/>
    <property type="project" value="InterPro"/>
</dbReference>
<dbReference type="Gene3D" id="3.40.50.11260">
    <property type="match status" value="1"/>
</dbReference>
<keyword evidence="3" id="KW-0963">Cytoplasm</keyword>
<keyword evidence="9" id="KW-0732">Signal</keyword>
<proteinExistence type="inferred from homology"/>
<dbReference type="Pfam" id="PF13589">
    <property type="entry name" value="HATPase_c_3"/>
    <property type="match status" value="1"/>
</dbReference>
<feature type="region of interest" description="Disordered" evidence="8">
    <location>
        <begin position="283"/>
        <end position="330"/>
    </location>
</feature>
<dbReference type="InterPro" id="IPR037196">
    <property type="entry name" value="HSP90_C"/>
</dbReference>
<dbReference type="InterPro" id="IPR001404">
    <property type="entry name" value="Hsp90_fam"/>
</dbReference>
<evidence type="ECO:0000256" key="2">
    <source>
        <dbReference type="ARBA" id="ARBA00008239"/>
    </source>
</evidence>
<feature type="binding site" evidence="7">
    <location>
        <position position="154"/>
    </location>
    <ligand>
        <name>ATP</name>
        <dbReference type="ChEBI" id="CHEBI:30616"/>
    </ligand>
</feature>
<reference evidence="11" key="1">
    <citation type="journal article" date="2020" name="bioRxiv">
        <title>Comparative genomics of Chlamydomonas.</title>
        <authorList>
            <person name="Craig R.J."/>
            <person name="Hasan A.R."/>
            <person name="Ness R.W."/>
            <person name="Keightley P.D."/>
        </authorList>
    </citation>
    <scope>NUCLEOTIDE SEQUENCE</scope>
    <source>
        <strain evidence="11">CCAP 11/70</strain>
    </source>
</reference>
<evidence type="ECO:0000313" key="11">
    <source>
        <dbReference type="EMBL" id="KAG2483309.1"/>
    </source>
</evidence>
<dbReference type="InterPro" id="IPR003594">
    <property type="entry name" value="HATPase_dom"/>
</dbReference>
<feature type="binding site" evidence="7">
    <location>
        <position position="449"/>
    </location>
    <ligand>
        <name>ATP</name>
        <dbReference type="ChEBI" id="CHEBI:30616"/>
    </ligand>
</feature>
<dbReference type="InterPro" id="IPR019805">
    <property type="entry name" value="Heat_shock_protein_90_CS"/>
</dbReference>
<dbReference type="SMART" id="SM00387">
    <property type="entry name" value="HATPase_c"/>
    <property type="match status" value="1"/>
</dbReference>
<feature type="binding site" evidence="7">
    <location>
        <position position="168"/>
    </location>
    <ligand>
        <name>ATP</name>
        <dbReference type="ChEBI" id="CHEBI:30616"/>
    </ligand>
</feature>
<gene>
    <name evidence="11" type="ORF">HYH03_017812</name>
</gene>
<dbReference type="NCBIfam" id="NF003555">
    <property type="entry name" value="PRK05218.1"/>
    <property type="match status" value="1"/>
</dbReference>
<feature type="region of interest" description="Disordered" evidence="8">
    <location>
        <begin position="776"/>
        <end position="800"/>
    </location>
</feature>
<feature type="binding site" evidence="7">
    <location>
        <position position="241"/>
    </location>
    <ligand>
        <name>ATP</name>
        <dbReference type="ChEBI" id="CHEBI:30616"/>
    </ligand>
</feature>
<feature type="compositionally biased region" description="Polar residues" evidence="8">
    <location>
        <begin position="39"/>
        <end position="53"/>
    </location>
</feature>
<feature type="compositionally biased region" description="Basic and acidic residues" evidence="8">
    <location>
        <begin position="319"/>
        <end position="330"/>
    </location>
</feature>
<dbReference type="GO" id="GO:0005524">
    <property type="term" value="F:ATP binding"/>
    <property type="evidence" value="ECO:0007669"/>
    <property type="project" value="UniProtKB-KW"/>
</dbReference>
<dbReference type="InterPro" id="IPR020575">
    <property type="entry name" value="Hsp90_N"/>
</dbReference>
<keyword evidence="6" id="KW-0143">Chaperone</keyword>
<dbReference type="SUPFAM" id="SSF54211">
    <property type="entry name" value="Ribosomal protein S5 domain 2-like"/>
    <property type="match status" value="1"/>
</dbReference>
<dbReference type="InterPro" id="IPR020568">
    <property type="entry name" value="Ribosomal_Su5_D2-typ_SF"/>
</dbReference>
<evidence type="ECO:0000256" key="9">
    <source>
        <dbReference type="SAM" id="SignalP"/>
    </source>
</evidence>
<feature type="chain" id="PRO_5032360224" description="Histidine kinase/HSP90-like ATPase domain-containing protein" evidence="9">
    <location>
        <begin position="25"/>
        <end position="800"/>
    </location>
</feature>
<feature type="domain" description="Histidine kinase/HSP90-like ATPase" evidence="10">
    <location>
        <begin position="94"/>
        <end position="251"/>
    </location>
</feature>
<feature type="compositionally biased region" description="Acidic residues" evidence="8">
    <location>
        <begin position="776"/>
        <end position="792"/>
    </location>
</feature>
<evidence type="ECO:0000256" key="7">
    <source>
        <dbReference type="PIRSR" id="PIRSR002583-1"/>
    </source>
</evidence>
<evidence type="ECO:0000313" key="12">
    <source>
        <dbReference type="Proteomes" id="UP000612055"/>
    </source>
</evidence>
<keyword evidence="4 7" id="KW-0547">Nucleotide-binding</keyword>
<dbReference type="EMBL" id="JAEHOE010000181">
    <property type="protein sequence ID" value="KAG2483309.1"/>
    <property type="molecule type" value="Genomic_DNA"/>
</dbReference>
<feature type="compositionally biased region" description="Acidic residues" evidence="8">
    <location>
        <begin position="285"/>
        <end position="318"/>
    </location>
</feature>
<feature type="binding site" evidence="7">
    <location>
        <position position="162"/>
    </location>
    <ligand>
        <name>ATP</name>
        <dbReference type="ChEBI" id="CHEBI:30616"/>
    </ligand>
</feature>
<sequence>MDRRATALLLVAGLVLWMAPACLADATVDATTMPKVDNGVSSGHATQTDTTTMAREKEAMSNSAKRFRAGAEEFTFQAEVNRLMDIIIHSLYSNKDIFLRELISNASDALDKIRFLSLTDKEQLGTGETSQLEIKIWLDPETKTLNIRDRGIGMTKDDLIKNLGTIAKSGTSAFLEQMQKGGDMNLIGQFGVGFYSVYLVSDYVEVISKHNDDTQYIWASTADGSFSISEDKENEPLGRGTLIKIHLKDEAQEYASEGKLKELVHRYSEFINFPIYLQTEKEVDVPVEEEEAKEEAKEEEGEEEEDEEGAEDAEEETKEEEKPKATRKEKRKEWDLLNDNKAIWLRKPSEVTEEEYQKFYKAVSKDYTDALNYSHFRAEGDVEFRSILYIPSIAAYDFYDKYYEKAQHGLKLYVRRVFISDDMKELIPRYLSFVKGIVDSDTLPLNVSREMLQQEAALKTIKKKVVRKVLDMIRKMAETEVKCKAMEEKGETEDKPSEKDCGQYGKFWEQFGRAIKLGIIEDSTNRNRLAKLLRFHTSKSGDKLTTLDEYIGRMKEGQKNIYYLAGTSKEEVAASPFVEQLLKKGYEVIFFTDVLDEYVMGHLLDYDDKKFANASKEDLKLTDKDEVEKKKDKELKESFKDLTKWWKKVADDKNLQNVKVSSRLATTPCVVVTGKYGNSANMERIMRAQAFSRPGASFTPTQRTLEINPRHPLVRALKEKLDAASEDTMDEGSIASARLLYETALFESGFVPDDPKAFSQRMYAMLKNQLGVDTLEVDEDVEEEPAAEEQAEEKEAKDEL</sequence>
<evidence type="ECO:0000256" key="5">
    <source>
        <dbReference type="ARBA" id="ARBA00022840"/>
    </source>
</evidence>
<evidence type="ECO:0000256" key="8">
    <source>
        <dbReference type="SAM" id="MobiDB-lite"/>
    </source>
</evidence>
<dbReference type="PRINTS" id="PR00775">
    <property type="entry name" value="HEATSHOCK90"/>
</dbReference>
<feature type="binding site" evidence="7">
    <location>
        <position position="105"/>
    </location>
    <ligand>
        <name>ATP</name>
        <dbReference type="ChEBI" id="CHEBI:30616"/>
    </ligand>
</feature>
<evidence type="ECO:0000256" key="1">
    <source>
        <dbReference type="ARBA" id="ARBA00004496"/>
    </source>
</evidence>
<dbReference type="OrthoDB" id="28737at2759"/>
<feature type="binding site" evidence="7">
    <location>
        <position position="149"/>
    </location>
    <ligand>
        <name>ATP</name>
        <dbReference type="ChEBI" id="CHEBI:30616"/>
    </ligand>
</feature>
<dbReference type="SUPFAM" id="SSF110942">
    <property type="entry name" value="HSP90 C-terminal domain"/>
    <property type="match status" value="1"/>
</dbReference>
<dbReference type="Gene3D" id="1.20.120.790">
    <property type="entry name" value="Heat shock protein 90, C-terminal domain"/>
    <property type="match status" value="1"/>
</dbReference>
<dbReference type="GO" id="GO:0051082">
    <property type="term" value="F:unfolded protein binding"/>
    <property type="evidence" value="ECO:0007669"/>
    <property type="project" value="InterPro"/>
</dbReference>
<name>A0A836BQ21_9CHLO</name>
<dbReference type="Gene3D" id="3.30.565.10">
    <property type="entry name" value="Histidine kinase-like ATPase, C-terminal domain"/>
    <property type="match status" value="1"/>
</dbReference>
<accession>A0A836BQ21</accession>
<dbReference type="GO" id="GO:0140662">
    <property type="term" value="F:ATP-dependent protein folding chaperone"/>
    <property type="evidence" value="ECO:0007669"/>
    <property type="project" value="InterPro"/>
</dbReference>
<feature type="region of interest" description="Disordered" evidence="8">
    <location>
        <begin position="34"/>
        <end position="54"/>
    </location>
</feature>
<dbReference type="Proteomes" id="UP000612055">
    <property type="component" value="Unassembled WGS sequence"/>
</dbReference>
<dbReference type="PROSITE" id="PS00298">
    <property type="entry name" value="HSP90"/>
    <property type="match status" value="1"/>
</dbReference>
<dbReference type="HAMAP" id="MF_00505">
    <property type="entry name" value="HSP90"/>
    <property type="match status" value="1"/>
</dbReference>
<dbReference type="FunFam" id="1.20.120.790:FF:000001">
    <property type="entry name" value="Heat shock protein 90 alpha"/>
    <property type="match status" value="1"/>
</dbReference>
<feature type="binding site" evidence="7">
    <location>
        <begin position="189"/>
        <end position="194"/>
    </location>
    <ligand>
        <name>ATP</name>
        <dbReference type="ChEBI" id="CHEBI:30616"/>
    </ligand>
</feature>
<evidence type="ECO:0000256" key="6">
    <source>
        <dbReference type="ARBA" id="ARBA00023186"/>
    </source>
</evidence>
<dbReference type="Pfam" id="PF00183">
    <property type="entry name" value="HSP90"/>
    <property type="match status" value="1"/>
</dbReference>
<dbReference type="CDD" id="cd16927">
    <property type="entry name" value="HATPase_Hsp90-like"/>
    <property type="match status" value="1"/>
</dbReference>
<dbReference type="FunFam" id="3.40.50.11260:FF:000001">
    <property type="entry name" value="Heat shock protein 90 alpha"/>
    <property type="match status" value="1"/>
</dbReference>
<feature type="binding site" evidence="7">
    <location>
        <position position="101"/>
    </location>
    <ligand>
        <name>ATP</name>
        <dbReference type="ChEBI" id="CHEBI:30616"/>
    </ligand>
</feature>
<evidence type="ECO:0000259" key="10">
    <source>
        <dbReference type="SMART" id="SM00387"/>
    </source>
</evidence>
<comment type="caution">
    <text evidence="11">The sequence shown here is derived from an EMBL/GenBank/DDBJ whole genome shotgun (WGS) entry which is preliminary data.</text>
</comment>
<dbReference type="GO" id="GO:0005737">
    <property type="term" value="C:cytoplasm"/>
    <property type="evidence" value="ECO:0007669"/>
    <property type="project" value="UniProtKB-SubCell"/>
</dbReference>
<dbReference type="Gene3D" id="3.30.230.80">
    <property type="match status" value="1"/>
</dbReference>
<evidence type="ECO:0000256" key="3">
    <source>
        <dbReference type="ARBA" id="ARBA00022490"/>
    </source>
</evidence>
<evidence type="ECO:0000256" key="4">
    <source>
        <dbReference type="ARBA" id="ARBA00022741"/>
    </source>
</evidence>
<feature type="binding site" evidence="7">
    <location>
        <begin position="169"/>
        <end position="170"/>
    </location>
    <ligand>
        <name>ATP</name>
        <dbReference type="ChEBI" id="CHEBI:30616"/>
    </ligand>
</feature>
<keyword evidence="12" id="KW-1185">Reference proteome</keyword>
<dbReference type="InterPro" id="IPR036890">
    <property type="entry name" value="HATPase_C_sf"/>
</dbReference>
<dbReference type="FunFam" id="3.30.565.10:FF:000005">
    <property type="entry name" value="Heat shock protein 90"/>
    <property type="match status" value="1"/>
</dbReference>